<dbReference type="EMBL" id="JANVAD010000005">
    <property type="protein sequence ID" value="MCS6523300.1"/>
    <property type="molecule type" value="Genomic_DNA"/>
</dbReference>
<protein>
    <submittedName>
        <fullName evidence="4">GNAT family acetyltransferase</fullName>
        <ecNumber evidence="4">2.3.1.-</ecNumber>
    </submittedName>
</protein>
<dbReference type="NCBIfam" id="NF002959">
    <property type="entry name" value="PRK03624.1"/>
    <property type="match status" value="1"/>
</dbReference>
<dbReference type="SUPFAM" id="SSF55729">
    <property type="entry name" value="Acyl-CoA N-acyltransferases (Nat)"/>
    <property type="match status" value="1"/>
</dbReference>
<dbReference type="GeneID" id="95323062"/>
<dbReference type="Gene3D" id="3.40.630.30">
    <property type="match status" value="1"/>
</dbReference>
<dbReference type="Pfam" id="PF00583">
    <property type="entry name" value="Acetyltransf_1"/>
    <property type="match status" value="1"/>
</dbReference>
<dbReference type="EC" id="2.3.1.-" evidence="4"/>
<dbReference type="Proteomes" id="UP001652264">
    <property type="component" value="Unassembled WGS sequence"/>
</dbReference>
<name>A0ABT2HJ49_9MICO</name>
<evidence type="ECO:0000313" key="5">
    <source>
        <dbReference type="Proteomes" id="UP001652264"/>
    </source>
</evidence>
<evidence type="ECO:0000256" key="1">
    <source>
        <dbReference type="ARBA" id="ARBA00022679"/>
    </source>
</evidence>
<accession>A0ABT2HJ49</accession>
<organism evidence="4 5">
    <name type="scientific">Curtobacterium citreum</name>
    <dbReference type="NCBI Taxonomy" id="2036"/>
    <lineage>
        <taxon>Bacteria</taxon>
        <taxon>Bacillati</taxon>
        <taxon>Actinomycetota</taxon>
        <taxon>Actinomycetes</taxon>
        <taxon>Micrococcales</taxon>
        <taxon>Microbacteriaceae</taxon>
        <taxon>Curtobacterium</taxon>
    </lineage>
</organism>
<dbReference type="PROSITE" id="PS51186">
    <property type="entry name" value="GNAT"/>
    <property type="match status" value="1"/>
</dbReference>
<keyword evidence="1 4" id="KW-0808">Transferase</keyword>
<reference evidence="4 5" key="1">
    <citation type="submission" date="2022-08" db="EMBL/GenBank/DDBJ databases">
        <title>Taxonomy of Curtobacterium flaccumfaciens.</title>
        <authorList>
            <person name="Osdaghi E."/>
            <person name="Taghavi S.M."/>
            <person name="Hamidizade M."/>
            <person name="Abachi H."/>
            <person name="Fazliarab A."/>
            <person name="Baeyen S."/>
            <person name="Portier P."/>
            <person name="Van Vaerenbergh J."/>
            <person name="Jacques M.-A."/>
        </authorList>
    </citation>
    <scope>NUCLEOTIDE SEQUENCE [LARGE SCALE GENOMIC DNA]</scope>
    <source>
        <strain evidence="4 5">LMG8786T</strain>
    </source>
</reference>
<dbReference type="RefSeq" id="WP_141860333.1">
    <property type="nucleotide sequence ID" value="NZ_BMNV01000013.1"/>
</dbReference>
<dbReference type="PANTHER" id="PTHR43877">
    <property type="entry name" value="AMINOALKYLPHOSPHONATE N-ACETYLTRANSFERASE-RELATED-RELATED"/>
    <property type="match status" value="1"/>
</dbReference>
<gene>
    <name evidence="4" type="ORF">NYQ28_12045</name>
</gene>
<dbReference type="InterPro" id="IPR016181">
    <property type="entry name" value="Acyl_CoA_acyltransferase"/>
</dbReference>
<keyword evidence="2 4" id="KW-0012">Acyltransferase</keyword>
<evidence type="ECO:0000259" key="3">
    <source>
        <dbReference type="PROSITE" id="PS51186"/>
    </source>
</evidence>
<keyword evidence="5" id="KW-1185">Reference proteome</keyword>
<dbReference type="InterPro" id="IPR050832">
    <property type="entry name" value="Bact_Acetyltransf"/>
</dbReference>
<dbReference type="CDD" id="cd04301">
    <property type="entry name" value="NAT_SF"/>
    <property type="match status" value="1"/>
</dbReference>
<dbReference type="InterPro" id="IPR000182">
    <property type="entry name" value="GNAT_dom"/>
</dbReference>
<comment type="caution">
    <text evidence="4">The sequence shown here is derived from an EMBL/GenBank/DDBJ whole genome shotgun (WGS) entry which is preliminary data.</text>
</comment>
<evidence type="ECO:0000313" key="4">
    <source>
        <dbReference type="EMBL" id="MCS6523300.1"/>
    </source>
</evidence>
<sequence>MSYRFRTFAEDDTAAVVALWEACGLLRPWNDPYRDIARKTAEQPELFLVAESSDAAAPTLVGAGMAGYDGHRGWVNYLAVDPDQQGTGLGRAFMAEFERLLLARGCPKVNVQVRAGNERVLGFYASLGYAEDHAVSLGKRLIADD</sequence>
<evidence type="ECO:0000256" key="2">
    <source>
        <dbReference type="ARBA" id="ARBA00023315"/>
    </source>
</evidence>
<feature type="domain" description="N-acetyltransferase" evidence="3">
    <location>
        <begin position="3"/>
        <end position="145"/>
    </location>
</feature>
<dbReference type="GO" id="GO:0016746">
    <property type="term" value="F:acyltransferase activity"/>
    <property type="evidence" value="ECO:0007669"/>
    <property type="project" value="UniProtKB-KW"/>
</dbReference>
<proteinExistence type="predicted"/>